<gene>
    <name evidence="2" type="ORF">HJ583_015285</name>
</gene>
<sequence>MSTSQSSSTKSYLIRAIFDWCVDNSLTPYVVVLVDERTLVPLQHVRDGQIVLNIAPYATNKLLIDAEAVSCQARFSGKVETIYVPISQVLAIYARENGQGMAFQPGAISGSGMELGGVVEAPEEESVEHLPATAESAPEPDDEPPVPPPASKGSHLRRIK</sequence>
<keyword evidence="3" id="KW-1185">Reference proteome</keyword>
<dbReference type="InterPro" id="IPR007481">
    <property type="entry name" value="SspB"/>
</dbReference>
<dbReference type="EMBL" id="JABCSC020000004">
    <property type="protein sequence ID" value="NSL56399.1"/>
    <property type="molecule type" value="Genomic_DNA"/>
</dbReference>
<dbReference type="GO" id="GO:0008233">
    <property type="term" value="F:peptidase activity"/>
    <property type="evidence" value="ECO:0007669"/>
    <property type="project" value="UniProtKB-KW"/>
</dbReference>
<dbReference type="PANTHER" id="PTHR37486">
    <property type="entry name" value="STRINGENT STARVATION PROTEIN B"/>
    <property type="match status" value="1"/>
</dbReference>
<dbReference type="InterPro" id="IPR036760">
    <property type="entry name" value="SspB-like_sf"/>
</dbReference>
<evidence type="ECO:0000256" key="1">
    <source>
        <dbReference type="SAM" id="MobiDB-lite"/>
    </source>
</evidence>
<reference evidence="2 3" key="1">
    <citation type="submission" date="2020-06" db="EMBL/GenBank/DDBJ databases">
        <title>Draft genome of Uliginosibacterium sp. IMCC34675.</title>
        <authorList>
            <person name="Song J."/>
        </authorList>
    </citation>
    <scope>NUCLEOTIDE SEQUENCE [LARGE SCALE GENOMIC DNA]</scope>
    <source>
        <strain evidence="2 3">IMCC34675</strain>
    </source>
</reference>
<evidence type="ECO:0000313" key="2">
    <source>
        <dbReference type="EMBL" id="NSL56399.1"/>
    </source>
</evidence>
<name>A0ABX2II12_9RHOO</name>
<proteinExistence type="predicted"/>
<evidence type="ECO:0000313" key="3">
    <source>
        <dbReference type="Proteomes" id="UP000778523"/>
    </source>
</evidence>
<keyword evidence="2" id="KW-0378">Hydrolase</keyword>
<dbReference type="Proteomes" id="UP000778523">
    <property type="component" value="Unassembled WGS sequence"/>
</dbReference>
<dbReference type="PIRSF" id="PIRSF005276">
    <property type="entry name" value="SspB"/>
    <property type="match status" value="1"/>
</dbReference>
<organism evidence="2 3">
    <name type="scientific">Uliginosibacterium aquaticum</name>
    <dbReference type="NCBI Taxonomy" id="2731212"/>
    <lineage>
        <taxon>Bacteria</taxon>
        <taxon>Pseudomonadati</taxon>
        <taxon>Pseudomonadota</taxon>
        <taxon>Betaproteobacteria</taxon>
        <taxon>Rhodocyclales</taxon>
        <taxon>Zoogloeaceae</taxon>
        <taxon>Uliginosibacterium</taxon>
    </lineage>
</organism>
<dbReference type="Gene3D" id="2.30.30.220">
    <property type="entry name" value="SspB-like"/>
    <property type="match status" value="1"/>
</dbReference>
<protein>
    <submittedName>
        <fullName evidence="2">ClpXP protease specificity-enhancing factor</fullName>
    </submittedName>
</protein>
<dbReference type="GO" id="GO:0006508">
    <property type="term" value="P:proteolysis"/>
    <property type="evidence" value="ECO:0007669"/>
    <property type="project" value="UniProtKB-KW"/>
</dbReference>
<comment type="caution">
    <text evidence="2">The sequence shown here is derived from an EMBL/GenBank/DDBJ whole genome shotgun (WGS) entry which is preliminary data.</text>
</comment>
<dbReference type="SUPFAM" id="SSF101738">
    <property type="entry name" value="SspB-like"/>
    <property type="match status" value="1"/>
</dbReference>
<keyword evidence="2" id="KW-0645">Protease</keyword>
<feature type="region of interest" description="Disordered" evidence="1">
    <location>
        <begin position="117"/>
        <end position="160"/>
    </location>
</feature>
<dbReference type="Pfam" id="PF04386">
    <property type="entry name" value="SspB"/>
    <property type="match status" value="1"/>
</dbReference>
<dbReference type="NCBIfam" id="NF008769">
    <property type="entry name" value="PRK11798.2-5"/>
    <property type="match status" value="1"/>
</dbReference>
<accession>A0ABX2II12</accession>
<dbReference type="PANTHER" id="PTHR37486:SF1">
    <property type="entry name" value="STRINGENT STARVATION PROTEIN B"/>
    <property type="match status" value="1"/>
</dbReference>
<dbReference type="RefSeq" id="WP_170022739.1">
    <property type="nucleotide sequence ID" value="NZ_JABCSC020000004.1"/>
</dbReference>